<proteinExistence type="predicted"/>
<organism evidence="2 3">
    <name type="scientific">Tothia fuscella</name>
    <dbReference type="NCBI Taxonomy" id="1048955"/>
    <lineage>
        <taxon>Eukaryota</taxon>
        <taxon>Fungi</taxon>
        <taxon>Dikarya</taxon>
        <taxon>Ascomycota</taxon>
        <taxon>Pezizomycotina</taxon>
        <taxon>Dothideomycetes</taxon>
        <taxon>Pleosporomycetidae</taxon>
        <taxon>Venturiales</taxon>
        <taxon>Cylindrosympodiaceae</taxon>
        <taxon>Tothia</taxon>
    </lineage>
</organism>
<dbReference type="Proteomes" id="UP000800235">
    <property type="component" value="Unassembled WGS sequence"/>
</dbReference>
<evidence type="ECO:0000313" key="2">
    <source>
        <dbReference type="EMBL" id="KAF2431654.1"/>
    </source>
</evidence>
<name>A0A9P4NUS9_9PEZI</name>
<gene>
    <name evidence="2" type="ORF">EJ08DRAFT_712422</name>
</gene>
<evidence type="ECO:0000256" key="1">
    <source>
        <dbReference type="SAM" id="Phobius"/>
    </source>
</evidence>
<dbReference type="AlphaFoldDB" id="A0A9P4NUS9"/>
<reference evidence="2" key="1">
    <citation type="journal article" date="2020" name="Stud. Mycol.">
        <title>101 Dothideomycetes genomes: a test case for predicting lifestyles and emergence of pathogens.</title>
        <authorList>
            <person name="Haridas S."/>
            <person name="Albert R."/>
            <person name="Binder M."/>
            <person name="Bloem J."/>
            <person name="Labutti K."/>
            <person name="Salamov A."/>
            <person name="Andreopoulos B."/>
            <person name="Baker S."/>
            <person name="Barry K."/>
            <person name="Bills G."/>
            <person name="Bluhm B."/>
            <person name="Cannon C."/>
            <person name="Castanera R."/>
            <person name="Culley D."/>
            <person name="Daum C."/>
            <person name="Ezra D."/>
            <person name="Gonzalez J."/>
            <person name="Henrissat B."/>
            <person name="Kuo A."/>
            <person name="Liang C."/>
            <person name="Lipzen A."/>
            <person name="Lutzoni F."/>
            <person name="Magnuson J."/>
            <person name="Mondo S."/>
            <person name="Nolan M."/>
            <person name="Ohm R."/>
            <person name="Pangilinan J."/>
            <person name="Park H.-J."/>
            <person name="Ramirez L."/>
            <person name="Alfaro M."/>
            <person name="Sun H."/>
            <person name="Tritt A."/>
            <person name="Yoshinaga Y."/>
            <person name="Zwiers L.-H."/>
            <person name="Turgeon B."/>
            <person name="Goodwin S."/>
            <person name="Spatafora J."/>
            <person name="Crous P."/>
            <person name="Grigoriev I."/>
        </authorList>
    </citation>
    <scope>NUCLEOTIDE SEQUENCE</scope>
    <source>
        <strain evidence="2">CBS 130266</strain>
    </source>
</reference>
<protein>
    <submittedName>
        <fullName evidence="2">Uncharacterized protein</fullName>
    </submittedName>
</protein>
<comment type="caution">
    <text evidence="2">The sequence shown here is derived from an EMBL/GenBank/DDBJ whole genome shotgun (WGS) entry which is preliminary data.</text>
</comment>
<feature type="transmembrane region" description="Helical" evidence="1">
    <location>
        <begin position="89"/>
        <end position="111"/>
    </location>
</feature>
<accession>A0A9P4NUS9</accession>
<dbReference type="EMBL" id="MU007030">
    <property type="protein sequence ID" value="KAF2431654.1"/>
    <property type="molecule type" value="Genomic_DNA"/>
</dbReference>
<keyword evidence="1" id="KW-1133">Transmembrane helix</keyword>
<evidence type="ECO:0000313" key="3">
    <source>
        <dbReference type="Proteomes" id="UP000800235"/>
    </source>
</evidence>
<feature type="transmembrane region" description="Helical" evidence="1">
    <location>
        <begin position="21"/>
        <end position="43"/>
    </location>
</feature>
<keyword evidence="1" id="KW-0472">Membrane</keyword>
<sequence>MTLMAYLTRCLIPVIEKIIILALDIAVLAVVGIFMIILLVNLAKECGALGTFSNWLSDESGELYDSNETLMMSYVMVECLHTFVVCESIWGRFMEILLGGYLYVSFVYFLFRTCWRLIKWVYEKYILLSGQMQLADLYATIRRTMCNEDEKYKK</sequence>
<keyword evidence="1" id="KW-0812">Transmembrane</keyword>
<keyword evidence="3" id="KW-1185">Reference proteome</keyword>